<feature type="domain" description="SET" evidence="1">
    <location>
        <begin position="55"/>
        <end position="103"/>
    </location>
</feature>
<dbReference type="OrthoDB" id="7327383at2759"/>
<accession>A0A6H5H1Z6</accession>
<dbReference type="Pfam" id="PF21549">
    <property type="entry name" value="PRDM2_PR"/>
    <property type="match status" value="1"/>
</dbReference>
<dbReference type="Proteomes" id="UP000479000">
    <property type="component" value="Unassembled WGS sequence"/>
</dbReference>
<dbReference type="AlphaFoldDB" id="A0A6H5H1Z6"/>
<dbReference type="GO" id="GO:0008170">
    <property type="term" value="F:N-methyltransferase activity"/>
    <property type="evidence" value="ECO:0007669"/>
    <property type="project" value="UniProtKB-ARBA"/>
</dbReference>
<protein>
    <recommendedName>
        <fullName evidence="1">SET domain-containing protein</fullName>
    </recommendedName>
</protein>
<dbReference type="GO" id="GO:0008757">
    <property type="term" value="F:S-adenosylmethionine-dependent methyltransferase activity"/>
    <property type="evidence" value="ECO:0007669"/>
    <property type="project" value="UniProtKB-ARBA"/>
</dbReference>
<evidence type="ECO:0000259" key="1">
    <source>
        <dbReference type="Pfam" id="PF21549"/>
    </source>
</evidence>
<dbReference type="GO" id="GO:0008276">
    <property type="term" value="F:protein methyltransferase activity"/>
    <property type="evidence" value="ECO:0007669"/>
    <property type="project" value="UniProtKB-ARBA"/>
</dbReference>
<evidence type="ECO:0000313" key="2">
    <source>
        <dbReference type="EMBL" id="CAB0011158.1"/>
    </source>
</evidence>
<dbReference type="EMBL" id="CADCXU010023782">
    <property type="protein sequence ID" value="CAB0011158.1"/>
    <property type="molecule type" value="Genomic_DNA"/>
</dbReference>
<dbReference type="InterPro" id="IPR001214">
    <property type="entry name" value="SET_dom"/>
</dbReference>
<dbReference type="Gene3D" id="2.170.270.10">
    <property type="entry name" value="SET domain"/>
    <property type="match status" value="1"/>
</dbReference>
<evidence type="ECO:0000313" key="3">
    <source>
        <dbReference type="Proteomes" id="UP000479000"/>
    </source>
</evidence>
<name>A0A6H5H1Z6_9HEMI</name>
<proteinExistence type="predicted"/>
<gene>
    <name evidence="2" type="ORF">NTEN_LOCUS16151</name>
</gene>
<dbReference type="InterPro" id="IPR046341">
    <property type="entry name" value="SET_dom_sf"/>
</dbReference>
<reference evidence="2 3" key="1">
    <citation type="submission" date="2020-02" db="EMBL/GenBank/DDBJ databases">
        <authorList>
            <person name="Ferguson B K."/>
        </authorList>
    </citation>
    <scope>NUCLEOTIDE SEQUENCE [LARGE SCALE GENOMIC DNA]</scope>
</reference>
<keyword evidence="3" id="KW-1185">Reference proteome</keyword>
<sequence length="103" mass="11452">MVEESEGVDGGGSWDPANTKEEEFEKHAVYIVLDQTPPPNVANKAEATLPRNLVLRPSQALSDVMGVWSTSYIPRGTRFGPLVGEVYSKNEVPATANRKYFWR</sequence>
<organism evidence="2 3">
    <name type="scientific">Nesidiocoris tenuis</name>
    <dbReference type="NCBI Taxonomy" id="355587"/>
    <lineage>
        <taxon>Eukaryota</taxon>
        <taxon>Metazoa</taxon>
        <taxon>Ecdysozoa</taxon>
        <taxon>Arthropoda</taxon>
        <taxon>Hexapoda</taxon>
        <taxon>Insecta</taxon>
        <taxon>Pterygota</taxon>
        <taxon>Neoptera</taxon>
        <taxon>Paraneoptera</taxon>
        <taxon>Hemiptera</taxon>
        <taxon>Heteroptera</taxon>
        <taxon>Panheteroptera</taxon>
        <taxon>Cimicomorpha</taxon>
        <taxon>Miridae</taxon>
        <taxon>Dicyphina</taxon>
        <taxon>Nesidiocoris</taxon>
    </lineage>
</organism>
<feature type="non-terminal residue" evidence="2">
    <location>
        <position position="103"/>
    </location>
</feature>